<dbReference type="GO" id="GO:0005524">
    <property type="term" value="F:ATP binding"/>
    <property type="evidence" value="ECO:0007669"/>
    <property type="project" value="UniProtKB-UniRule"/>
</dbReference>
<feature type="binding site" evidence="1">
    <location>
        <position position="81"/>
    </location>
    <ligand>
        <name>Mg(2+)</name>
        <dbReference type="ChEBI" id="CHEBI:18420"/>
        <label>2</label>
    </ligand>
</feature>
<feature type="binding site" evidence="1">
    <location>
        <position position="129"/>
    </location>
    <ligand>
        <name>Mg(2+)</name>
        <dbReference type="ChEBI" id="CHEBI:18420"/>
        <label>1</label>
    </ligand>
</feature>
<feature type="binding site" evidence="1">
    <location>
        <position position="59"/>
    </location>
    <ligand>
        <name>substrate</name>
    </ligand>
</feature>
<dbReference type="GO" id="GO:0009229">
    <property type="term" value="P:thiamine diphosphate biosynthetic process"/>
    <property type="evidence" value="ECO:0007669"/>
    <property type="project" value="UniProtKB-UniRule"/>
</dbReference>
<evidence type="ECO:0000259" key="3">
    <source>
        <dbReference type="Pfam" id="PF02769"/>
    </source>
</evidence>
<feature type="binding site" evidence="1">
    <location>
        <position position="36"/>
    </location>
    <ligand>
        <name>Mg(2+)</name>
        <dbReference type="ChEBI" id="CHEBI:18420"/>
        <label>4</label>
    </ligand>
</feature>
<keyword evidence="5" id="KW-1185">Reference proteome</keyword>
<dbReference type="STRING" id="202789.GCA_001457435_00654"/>
<feature type="binding site" evidence="1">
    <location>
        <position position="81"/>
    </location>
    <ligand>
        <name>Mg(2+)</name>
        <dbReference type="ChEBI" id="CHEBI:18420"/>
        <label>4</label>
    </ligand>
</feature>
<sequence>MMNYVFVEEMSEDELLARFLPLLPQASGAVVPSGDDCAVLPMSDGRVAISTDMLVEGVHFRRDWSTGRDVGWRAAMQNIADAVAMGARPVSLVIGLELPGRLPVSWVEDFARGLADACAPLGCGVDGGDLVSGDRVTIGVTVLGDLEGRDPLLRRSAQPGEALIHVGNLGRSAAGYELLRRGFSPQVGNYANQETLLIDDFRRPKPPVIQALGAARAGELSAFIDVSDGLVRDATRLAKASKVWVDIDTAVLEPAMHALLPVARHLGRSDPVDWAYRCVLTGGEDHGFLGTLNRPHVRAWGMRTPVLPEGFTRIGTIREAHAAGRVTLDGKDVVGLGGWDHFAPSAGAD</sequence>
<comment type="catalytic activity">
    <reaction evidence="1">
        <text>thiamine phosphate + ATP = thiamine diphosphate + ADP</text>
        <dbReference type="Rhea" id="RHEA:15913"/>
        <dbReference type="ChEBI" id="CHEBI:30616"/>
        <dbReference type="ChEBI" id="CHEBI:37575"/>
        <dbReference type="ChEBI" id="CHEBI:58937"/>
        <dbReference type="ChEBI" id="CHEBI:456216"/>
        <dbReference type="EC" id="2.7.4.16"/>
    </reaction>
</comment>
<keyword evidence="1 4" id="KW-0418">Kinase</keyword>
<dbReference type="eggNOG" id="COG0611">
    <property type="taxonomic scope" value="Bacteria"/>
</dbReference>
<keyword evidence="1" id="KW-0547">Nucleotide-binding</keyword>
<feature type="binding site" evidence="1">
    <location>
        <position position="228"/>
    </location>
    <ligand>
        <name>Mg(2+)</name>
        <dbReference type="ChEBI" id="CHEBI:18420"/>
        <label>5</label>
    </ligand>
</feature>
<dbReference type="Gene3D" id="3.90.650.10">
    <property type="entry name" value="PurM-like C-terminal domain"/>
    <property type="match status" value="1"/>
</dbReference>
<dbReference type="Proteomes" id="UP000009888">
    <property type="component" value="Unassembled WGS sequence"/>
</dbReference>
<dbReference type="HAMAP" id="MF_02128">
    <property type="entry name" value="TMP_kinase"/>
    <property type="match status" value="1"/>
</dbReference>
<proteinExistence type="inferred from homology"/>
<dbReference type="SUPFAM" id="SSF55326">
    <property type="entry name" value="PurM N-terminal domain-like"/>
    <property type="match status" value="1"/>
</dbReference>
<feature type="binding site" evidence="1">
    <location>
        <position position="284"/>
    </location>
    <ligand>
        <name>substrate</name>
    </ligand>
</feature>
<keyword evidence="1" id="KW-0479">Metal-binding</keyword>
<dbReference type="EMBL" id="AGWL01000008">
    <property type="protein sequence ID" value="EKU94505.1"/>
    <property type="molecule type" value="Genomic_DNA"/>
</dbReference>
<comment type="caution">
    <text evidence="1">Lacks conserved residue(s) required for the propagation of feature annotation.</text>
</comment>
<feature type="binding site" evidence="1">
    <location>
        <position position="51"/>
    </location>
    <ligand>
        <name>Mg(2+)</name>
        <dbReference type="ChEBI" id="CHEBI:18420"/>
        <label>1</label>
    </ligand>
</feature>
<evidence type="ECO:0000313" key="5">
    <source>
        <dbReference type="Proteomes" id="UP000009888"/>
    </source>
</evidence>
<protein>
    <recommendedName>
        <fullName evidence="1">Thiamine-monophosphate kinase</fullName>
        <shortName evidence="1">TMP kinase</shortName>
        <shortName evidence="1">Thiamine-phosphate kinase</shortName>
        <ecNumber evidence="1">2.7.4.16</ecNumber>
    </recommendedName>
</protein>
<dbReference type="PATRIC" id="fig|883066.3.peg.1514"/>
<comment type="pathway">
    <text evidence="1">Cofactor biosynthesis; thiamine diphosphate biosynthesis; thiamine diphosphate from thiamine phosphate: step 1/1.</text>
</comment>
<feature type="binding site" evidence="1">
    <location>
        <position position="227"/>
    </location>
    <ligand>
        <name>ATP</name>
        <dbReference type="ChEBI" id="CHEBI:30616"/>
    </ligand>
</feature>
<dbReference type="InterPro" id="IPR036921">
    <property type="entry name" value="PurM-like_N_sf"/>
</dbReference>
<evidence type="ECO:0000256" key="1">
    <source>
        <dbReference type="HAMAP-Rule" id="MF_02128"/>
    </source>
</evidence>
<comment type="caution">
    <text evidence="4">The sequence shown here is derived from an EMBL/GenBank/DDBJ whole genome shotgun (WGS) entry which is preliminary data.</text>
</comment>
<gene>
    <name evidence="1" type="primary">thiL</name>
    <name evidence="4" type="ORF">HMPREF9233_01452</name>
</gene>
<feature type="binding site" evidence="1">
    <location>
        <position position="52"/>
    </location>
    <ligand>
        <name>Mg(2+)</name>
        <dbReference type="ChEBI" id="CHEBI:18420"/>
        <label>1</label>
    </ligand>
</feature>
<keyword evidence="1" id="KW-0067">ATP-binding</keyword>
<evidence type="ECO:0000313" key="4">
    <source>
        <dbReference type="EMBL" id="EKU94505.1"/>
    </source>
</evidence>
<comment type="miscellaneous">
    <text evidence="1">Reaction mechanism of ThiL seems to utilize a direct, inline transfer of the gamma-phosphate of ATP to TMP rather than a phosphorylated enzyme intermediate.</text>
</comment>
<feature type="domain" description="PurM-like N-terminal" evidence="2">
    <location>
        <begin position="34"/>
        <end position="144"/>
    </location>
</feature>
<dbReference type="Gene3D" id="3.30.1330.10">
    <property type="entry name" value="PurM-like, N-terminal domain"/>
    <property type="match status" value="1"/>
</dbReference>
<dbReference type="AlphaFoldDB" id="K9EZ56"/>
<feature type="binding site" evidence="1">
    <location>
        <position position="52"/>
    </location>
    <ligand>
        <name>Mg(2+)</name>
        <dbReference type="ChEBI" id="CHEBI:18420"/>
        <label>2</label>
    </ligand>
</feature>
<dbReference type="RefSeq" id="WP_007001657.1">
    <property type="nucleotide sequence ID" value="NZ_JH992956.1"/>
</dbReference>
<dbReference type="Pfam" id="PF02769">
    <property type="entry name" value="AIRS_C"/>
    <property type="match status" value="1"/>
</dbReference>
<dbReference type="GO" id="GO:0009228">
    <property type="term" value="P:thiamine biosynthetic process"/>
    <property type="evidence" value="ECO:0007669"/>
    <property type="project" value="UniProtKB-KW"/>
</dbReference>
<keyword evidence="1" id="KW-0808">Transferase</keyword>
<dbReference type="NCBIfam" id="TIGR01379">
    <property type="entry name" value="thiL"/>
    <property type="match status" value="1"/>
</dbReference>
<organism evidence="4 5">
    <name type="scientific">Actinobaculum massiliense ACS-171-V-Col2</name>
    <dbReference type="NCBI Taxonomy" id="883066"/>
    <lineage>
        <taxon>Bacteria</taxon>
        <taxon>Bacillati</taxon>
        <taxon>Actinomycetota</taxon>
        <taxon>Actinomycetes</taxon>
        <taxon>Actinomycetales</taxon>
        <taxon>Actinomycetaceae</taxon>
        <taxon>Actinobaculum</taxon>
    </lineage>
</organism>
<feature type="binding site" evidence="1">
    <location>
        <position position="50"/>
    </location>
    <ligand>
        <name>Mg(2+)</name>
        <dbReference type="ChEBI" id="CHEBI:18420"/>
        <label>4</label>
    </ligand>
</feature>
<keyword evidence="1" id="KW-0460">Magnesium</keyword>
<feature type="binding site" evidence="1">
    <location>
        <position position="339"/>
    </location>
    <ligand>
        <name>substrate</name>
    </ligand>
</feature>
<dbReference type="InterPro" id="IPR036676">
    <property type="entry name" value="PurM-like_C_sf"/>
</dbReference>
<dbReference type="SUPFAM" id="SSF56042">
    <property type="entry name" value="PurM C-terminal domain-like"/>
    <property type="match status" value="1"/>
</dbReference>
<dbReference type="HOGENOM" id="CLU_046964_0_1_11"/>
<evidence type="ECO:0000259" key="2">
    <source>
        <dbReference type="Pfam" id="PF00586"/>
    </source>
</evidence>
<dbReference type="UniPathway" id="UPA00060">
    <property type="reaction ID" value="UER00142"/>
</dbReference>
<dbReference type="InterPro" id="IPR016188">
    <property type="entry name" value="PurM-like_N"/>
</dbReference>
<dbReference type="PANTHER" id="PTHR30270">
    <property type="entry name" value="THIAMINE-MONOPHOSPHATE KINASE"/>
    <property type="match status" value="1"/>
</dbReference>
<comment type="similarity">
    <text evidence="1">Belongs to the thiamine-monophosphate kinase family.</text>
</comment>
<dbReference type="PANTHER" id="PTHR30270:SF0">
    <property type="entry name" value="THIAMINE-MONOPHOSPHATE KINASE"/>
    <property type="match status" value="1"/>
</dbReference>
<reference evidence="4 5" key="1">
    <citation type="submission" date="2012-09" db="EMBL/GenBank/DDBJ databases">
        <title>The Genome Sequence of Actinobaculum massiliae ACS-171-V-COL2.</title>
        <authorList>
            <consortium name="The Broad Institute Genome Sequencing Platform"/>
            <person name="Earl A."/>
            <person name="Ward D."/>
            <person name="Feldgarden M."/>
            <person name="Gevers D."/>
            <person name="Saerens B."/>
            <person name="Vaneechoutte M."/>
            <person name="Walker B."/>
            <person name="Young S.K."/>
            <person name="Zeng Q."/>
            <person name="Gargeya S."/>
            <person name="Fitzgerald M."/>
            <person name="Haas B."/>
            <person name="Abouelleil A."/>
            <person name="Alvarado L."/>
            <person name="Arachchi H.M."/>
            <person name="Berlin A."/>
            <person name="Chapman S.B."/>
            <person name="Goldberg J."/>
            <person name="Griggs A."/>
            <person name="Gujja S."/>
            <person name="Hansen M."/>
            <person name="Howarth C."/>
            <person name="Imamovic A."/>
            <person name="Larimer J."/>
            <person name="McCowen C."/>
            <person name="Montmayeur A."/>
            <person name="Murphy C."/>
            <person name="Neiman D."/>
            <person name="Pearson M."/>
            <person name="Priest M."/>
            <person name="Roberts A."/>
            <person name="Saif S."/>
            <person name="Shea T."/>
            <person name="Sisk P."/>
            <person name="Sykes S."/>
            <person name="Wortman J."/>
            <person name="Nusbaum C."/>
            <person name="Birren B."/>
        </authorList>
    </citation>
    <scope>NUCLEOTIDE SEQUENCE [LARGE SCALE GENOMIC DNA]</scope>
    <source>
        <strain evidence="5">ACS-171-V-Col2</strain>
    </source>
</reference>
<comment type="function">
    <text evidence="1">Catalyzes the ATP-dependent phosphorylation of thiamine-monophosphate (TMP) to form thiamine-pyrophosphate (TPP), the active form of vitamin B1.</text>
</comment>
<accession>K9EZ56</accession>
<feature type="binding site" evidence="1">
    <location>
        <position position="225"/>
    </location>
    <ligand>
        <name>Mg(2+)</name>
        <dbReference type="ChEBI" id="CHEBI:18420"/>
        <label>3</label>
    </ligand>
</feature>
<feature type="binding site" evidence="1">
    <location>
        <position position="36"/>
    </location>
    <ligand>
        <name>Mg(2+)</name>
        <dbReference type="ChEBI" id="CHEBI:18420"/>
        <label>3</label>
    </ligand>
</feature>
<dbReference type="Pfam" id="PF00586">
    <property type="entry name" value="AIRS"/>
    <property type="match status" value="1"/>
</dbReference>
<dbReference type="GO" id="GO:0009030">
    <property type="term" value="F:thiamine-phosphate kinase activity"/>
    <property type="evidence" value="ECO:0007669"/>
    <property type="project" value="UniProtKB-UniRule"/>
</dbReference>
<feature type="domain" description="PurM-like C-terminal" evidence="3">
    <location>
        <begin position="158"/>
        <end position="250"/>
    </location>
</feature>
<dbReference type="CDD" id="cd02194">
    <property type="entry name" value="ThiL"/>
    <property type="match status" value="1"/>
</dbReference>
<dbReference type="InterPro" id="IPR006283">
    <property type="entry name" value="ThiL-like"/>
</dbReference>
<dbReference type="GO" id="GO:0000287">
    <property type="term" value="F:magnesium ion binding"/>
    <property type="evidence" value="ECO:0007669"/>
    <property type="project" value="UniProtKB-UniRule"/>
</dbReference>
<name>K9EZ56_9ACTO</name>
<dbReference type="EC" id="2.7.4.16" evidence="1"/>
<feature type="binding site" evidence="1">
    <location>
        <position position="154"/>
    </location>
    <ligand>
        <name>ATP</name>
        <dbReference type="ChEBI" id="CHEBI:30616"/>
    </ligand>
</feature>
<dbReference type="PIRSF" id="PIRSF005303">
    <property type="entry name" value="Thiam_monoph_kin"/>
    <property type="match status" value="1"/>
</dbReference>
<dbReference type="InterPro" id="IPR010918">
    <property type="entry name" value="PurM-like_C_dom"/>
</dbReference>
<feature type="binding site" evidence="1">
    <location>
        <begin position="128"/>
        <end position="129"/>
    </location>
    <ligand>
        <name>ATP</name>
        <dbReference type="ChEBI" id="CHEBI:30616"/>
    </ligand>
</feature>
<keyword evidence="1" id="KW-0784">Thiamine biosynthesis</keyword>
<feature type="binding site" evidence="1">
    <location>
        <position position="81"/>
    </location>
    <ligand>
        <name>Mg(2+)</name>
        <dbReference type="ChEBI" id="CHEBI:18420"/>
        <label>3</label>
    </ligand>
</feature>